<gene>
    <name evidence="3" type="ORF">BaRGS_00017018</name>
</gene>
<dbReference type="Proteomes" id="UP001519460">
    <property type="component" value="Unassembled WGS sequence"/>
</dbReference>
<reference evidence="3 4" key="1">
    <citation type="journal article" date="2023" name="Sci. Data">
        <title>Genome assembly of the Korean intertidal mud-creeper Batillaria attramentaria.</title>
        <authorList>
            <person name="Patra A.K."/>
            <person name="Ho P.T."/>
            <person name="Jun S."/>
            <person name="Lee S.J."/>
            <person name="Kim Y."/>
            <person name="Won Y.J."/>
        </authorList>
    </citation>
    <scope>NUCLEOTIDE SEQUENCE [LARGE SCALE GENOMIC DNA]</scope>
    <source>
        <strain evidence="3">Wonlab-2016</strain>
    </source>
</reference>
<proteinExistence type="predicted"/>
<dbReference type="PROSITE" id="PS50119">
    <property type="entry name" value="ZF_BBOX"/>
    <property type="match status" value="1"/>
</dbReference>
<evidence type="ECO:0000313" key="4">
    <source>
        <dbReference type="Proteomes" id="UP001519460"/>
    </source>
</evidence>
<sequence>MAERMSCSDHPDEMIRFVCKLCDKLICRDCKLTEHEGHTSTDLRKAADEARERIAIASSQVDIYLASVRSSLEQIEGNAREFESSVQVAKEAMEMKLENMITYINKLRVELMSRMTKVESEGRSHYESARLLFEEKHAYLLQIKESADGPDNDFGVLEKDKWFKENGPGKNSFIDDVEEIRPKHRLDIFLNGTDKADYQKAMNSYVGSPLLAQISTNSTTHMVLPEFWCTKQSECKVKAIYPVKDGQVVVAYSLDEEAGTRVAVYARDGTKQLEKLLEFPGNVVMARLSSDMLHIASHTGEKRTMMDLGQGSSASDRYSMHYLRANGPGKYKVLQNLQGQRETALFEVFADDPISLSVNESGDYFAILQMNKQIAIFRKGESIKTDTFIAYVDNFQPRDICFHVINGKEMLLVADTGNNIVYIVNHHDRCRLIGPLVSGCPMIAAPTALTSDNSAKRLWVGCKGGQILTVRHAAADSHEDEEAYEKPVFLPPPDENGSVGSKPRAAHRHRFSAAAYTSPATFAEKQEKVDQALKRSQTERTVSETHLVEKPVVSRFSVNLPTEKVLLPILKRDAKKGKPPKPLPKPK</sequence>
<dbReference type="InterPro" id="IPR000315">
    <property type="entry name" value="Znf_B-box"/>
</dbReference>
<keyword evidence="1" id="KW-0479">Metal-binding</keyword>
<accession>A0ABD0KX12</accession>
<evidence type="ECO:0000259" key="2">
    <source>
        <dbReference type="PROSITE" id="PS50119"/>
    </source>
</evidence>
<dbReference type="Pfam" id="PF00643">
    <property type="entry name" value="zf-B_box"/>
    <property type="match status" value="1"/>
</dbReference>
<comment type="caution">
    <text evidence="3">The sequence shown here is derived from an EMBL/GenBank/DDBJ whole genome shotgun (WGS) entry which is preliminary data.</text>
</comment>
<keyword evidence="1" id="KW-0863">Zinc-finger</keyword>
<dbReference type="SUPFAM" id="SSF57845">
    <property type="entry name" value="B-box zinc-binding domain"/>
    <property type="match status" value="1"/>
</dbReference>
<dbReference type="EMBL" id="JACVVK020000111">
    <property type="protein sequence ID" value="KAK7491762.1"/>
    <property type="molecule type" value="Genomic_DNA"/>
</dbReference>
<dbReference type="PANTHER" id="PTHR25462">
    <property type="entry name" value="BONUS, ISOFORM C-RELATED"/>
    <property type="match status" value="1"/>
</dbReference>
<dbReference type="SUPFAM" id="SSF50969">
    <property type="entry name" value="YVTN repeat-like/Quinoprotein amine dehydrogenase"/>
    <property type="match status" value="1"/>
</dbReference>
<keyword evidence="1" id="KW-0862">Zinc</keyword>
<dbReference type="GO" id="GO:0008270">
    <property type="term" value="F:zinc ion binding"/>
    <property type="evidence" value="ECO:0007669"/>
    <property type="project" value="UniProtKB-KW"/>
</dbReference>
<dbReference type="PANTHER" id="PTHR25462:SF291">
    <property type="entry name" value="E3 UBIQUITIN-PROTEIN LIGASE TRIM45"/>
    <property type="match status" value="1"/>
</dbReference>
<dbReference type="InterPro" id="IPR011044">
    <property type="entry name" value="Quino_amine_DH_bsu"/>
</dbReference>
<dbReference type="InterPro" id="IPR047153">
    <property type="entry name" value="TRIM45/56/19-like"/>
</dbReference>
<organism evidence="3 4">
    <name type="scientific">Batillaria attramentaria</name>
    <dbReference type="NCBI Taxonomy" id="370345"/>
    <lineage>
        <taxon>Eukaryota</taxon>
        <taxon>Metazoa</taxon>
        <taxon>Spiralia</taxon>
        <taxon>Lophotrochozoa</taxon>
        <taxon>Mollusca</taxon>
        <taxon>Gastropoda</taxon>
        <taxon>Caenogastropoda</taxon>
        <taxon>Sorbeoconcha</taxon>
        <taxon>Cerithioidea</taxon>
        <taxon>Batillariidae</taxon>
        <taxon>Batillaria</taxon>
    </lineage>
</organism>
<dbReference type="SMART" id="SM00336">
    <property type="entry name" value="BBOX"/>
    <property type="match status" value="1"/>
</dbReference>
<evidence type="ECO:0000256" key="1">
    <source>
        <dbReference type="PROSITE-ProRule" id="PRU00024"/>
    </source>
</evidence>
<dbReference type="AlphaFoldDB" id="A0ABD0KX12"/>
<dbReference type="Gene3D" id="3.30.160.60">
    <property type="entry name" value="Classic Zinc Finger"/>
    <property type="match status" value="1"/>
</dbReference>
<keyword evidence="4" id="KW-1185">Reference proteome</keyword>
<feature type="domain" description="B box-type" evidence="2">
    <location>
        <begin position="2"/>
        <end position="43"/>
    </location>
</feature>
<evidence type="ECO:0000313" key="3">
    <source>
        <dbReference type="EMBL" id="KAK7491762.1"/>
    </source>
</evidence>
<name>A0ABD0KX12_9CAEN</name>
<protein>
    <recommendedName>
        <fullName evidence="2">B box-type domain-containing protein</fullName>
    </recommendedName>
</protein>